<keyword evidence="1" id="KW-0472">Membrane</keyword>
<reference evidence="2 3" key="1">
    <citation type="submission" date="2016-07" db="EMBL/GenBank/DDBJ databases">
        <title>Genome and transcriptome analysis of iron-reducing fermentative bacteria Anoxybacter fermentans.</title>
        <authorList>
            <person name="Zeng X."/>
            <person name="Shao Z."/>
        </authorList>
    </citation>
    <scope>NUCLEOTIDE SEQUENCE [LARGE SCALE GENOMIC DNA]</scope>
    <source>
        <strain evidence="2 3">DY22613</strain>
    </source>
</reference>
<proteinExistence type="predicted"/>
<evidence type="ECO:0000313" key="2">
    <source>
        <dbReference type="EMBL" id="AZR73485.1"/>
    </source>
</evidence>
<keyword evidence="1" id="KW-0812">Transmembrane</keyword>
<gene>
    <name evidence="2" type="ORF">BBF96_08870</name>
</gene>
<dbReference type="EMBL" id="CP016379">
    <property type="protein sequence ID" value="AZR73485.1"/>
    <property type="molecule type" value="Genomic_DNA"/>
</dbReference>
<keyword evidence="3" id="KW-1185">Reference proteome</keyword>
<keyword evidence="1" id="KW-1133">Transmembrane helix</keyword>
<evidence type="ECO:0000313" key="3">
    <source>
        <dbReference type="Proteomes" id="UP000267250"/>
    </source>
</evidence>
<protein>
    <submittedName>
        <fullName evidence="2">Uncharacterized protein</fullName>
    </submittedName>
</protein>
<sequence length="150" mass="17922">MKRIYQFSLVFKVIALLVTIVSWYGTVLYTIIDKYNIWYIIPSIVITFLTINSLYHKLILDDEGIKMEAIGFVWRKCLKWDEIETIISERYFGVPIYILVPKEGRAMYLSGYKNSKQLLFDIYNFAPHLFINPKIKRKIERIKKKMKNLN</sequence>
<evidence type="ECO:0000256" key="1">
    <source>
        <dbReference type="SAM" id="Phobius"/>
    </source>
</evidence>
<name>A0A3Q9HQL1_9FIRM</name>
<dbReference type="KEGG" id="aft:BBF96_08870"/>
<accession>A0A3Q9HQL1</accession>
<dbReference type="RefSeq" id="WP_127016826.1">
    <property type="nucleotide sequence ID" value="NZ_CP016379.1"/>
</dbReference>
<dbReference type="AlphaFoldDB" id="A0A3Q9HQL1"/>
<feature type="transmembrane region" description="Helical" evidence="1">
    <location>
        <begin position="9"/>
        <end position="31"/>
    </location>
</feature>
<feature type="transmembrane region" description="Helical" evidence="1">
    <location>
        <begin position="37"/>
        <end position="55"/>
    </location>
</feature>
<organism evidence="2 3">
    <name type="scientific">Anoxybacter fermentans</name>
    <dbReference type="NCBI Taxonomy" id="1323375"/>
    <lineage>
        <taxon>Bacteria</taxon>
        <taxon>Bacillati</taxon>
        <taxon>Bacillota</taxon>
        <taxon>Clostridia</taxon>
        <taxon>Halanaerobiales</taxon>
        <taxon>Anoxybacter</taxon>
    </lineage>
</organism>
<dbReference type="Proteomes" id="UP000267250">
    <property type="component" value="Chromosome"/>
</dbReference>